<name>A0ACC1LRC9_9FUNG</name>
<organism evidence="1 2">
    <name type="scientific">Coemansia furcata</name>
    <dbReference type="NCBI Taxonomy" id="417177"/>
    <lineage>
        <taxon>Eukaryota</taxon>
        <taxon>Fungi</taxon>
        <taxon>Fungi incertae sedis</taxon>
        <taxon>Zoopagomycota</taxon>
        <taxon>Kickxellomycotina</taxon>
        <taxon>Kickxellomycetes</taxon>
        <taxon>Kickxellales</taxon>
        <taxon>Kickxellaceae</taxon>
        <taxon>Coemansia</taxon>
    </lineage>
</organism>
<accession>A0ACC1LRC9</accession>
<evidence type="ECO:0000313" key="2">
    <source>
        <dbReference type="Proteomes" id="UP001140096"/>
    </source>
</evidence>
<keyword evidence="2" id="KW-1185">Reference proteome</keyword>
<comment type="caution">
    <text evidence="1">The sequence shown here is derived from an EMBL/GenBank/DDBJ whole genome shotgun (WGS) entry which is preliminary data.</text>
</comment>
<gene>
    <name evidence="1" type="ORF">H4S07_000409</name>
</gene>
<proteinExistence type="predicted"/>
<sequence length="602" mass="65446">MPPNTKVMFKLWQFGVTRDAAPLLGVTAVGCVYGLYVMGSKFQEPDYLRRAPRHAYKNVAAGSSTTHNSVLNTLFTYVGIGVVAYYASLVITLLFDVFVRAGVKLEQFGAGKGAWAVVTGCTDGLGREAALELARKKFNVVLISRSQDKLDAMAEEVRALGVETKVLAVDFAATTADTWTEIGELLDSVRVGVLVNNVGVSYDYPMYTEEVGDATVDALVELNMRAMVRMTRVVLPQMKARKRGLILNSGSFAALLPSPFLSVYSGTKGFVKFFTQSLAAEVASSGVVVEHLQTYFVCSRMSKTKKPNFLIPMPRPYMRTVLAKIGVAGGSGEPYTSVPYFSHALLAFVAERLAPRQLAIDYNYNLLNGLRKRAIKKMQREAEDNKVKTHGIGAAPPFTDLDAGSLELVRRRLARAAQRKAPPRFKYAAGAGDAAVLLLLCTVDGHASIVFEERHRRLTAHGGEACFAGGKADPQDATLVETALRETHEELGIDASRVAVLGRMGPVPNKTASLKVHPVVGALTTAPDLRGLAVSRDEVHRAFALPLSHFYREENRDLGAFRNTGLNVPVYATDKPGLRIWGLTAYILNEFLCAIGDSSNDH</sequence>
<protein>
    <submittedName>
        <fullName evidence="1">Uncharacterized protein</fullName>
    </submittedName>
</protein>
<dbReference type="EMBL" id="JANBUP010000021">
    <property type="protein sequence ID" value="KAJ2813789.1"/>
    <property type="molecule type" value="Genomic_DNA"/>
</dbReference>
<dbReference type="Proteomes" id="UP001140096">
    <property type="component" value="Unassembled WGS sequence"/>
</dbReference>
<reference evidence="1" key="1">
    <citation type="submission" date="2022-07" db="EMBL/GenBank/DDBJ databases">
        <title>Phylogenomic reconstructions and comparative analyses of Kickxellomycotina fungi.</title>
        <authorList>
            <person name="Reynolds N.K."/>
            <person name="Stajich J.E."/>
            <person name="Barry K."/>
            <person name="Grigoriev I.V."/>
            <person name="Crous P."/>
            <person name="Smith M.E."/>
        </authorList>
    </citation>
    <scope>NUCLEOTIDE SEQUENCE</scope>
    <source>
        <strain evidence="1">CBS 102833</strain>
    </source>
</reference>
<evidence type="ECO:0000313" key="1">
    <source>
        <dbReference type="EMBL" id="KAJ2813789.1"/>
    </source>
</evidence>